<protein>
    <recommendedName>
        <fullName evidence="3">J domain-containing protein</fullName>
    </recommendedName>
</protein>
<feature type="region of interest" description="Disordered" evidence="2">
    <location>
        <begin position="88"/>
        <end position="111"/>
    </location>
</feature>
<sequence>MVVTSSPEAMAPAPVTEDFYMVLEVDQTATTEVINKSYRRLALKHHPDRNAGRDTTAAFQLLGKAYETLKDERKRLAYDLLYPSIRRRRTTSSASRPSPASDPPPPEPPSETIQIAKLEKAKQDRRAQWLASKKIFESSIFELQRDIRRIENEIKVLKDITAAEVAQEARDNSWGRWLLSPIYKKAPVSQEEKEDIDRRKQERRVEKDMKERRLDLKRADLKKQENLMKNREAEVNSADTYDDWKIRSLQTKIREREARAREEREAKERAQREAEEAEARKRQQEMWERWRREAEEQARKRQAEAEKQAAEYAAAAAAVARKRQEEAEDELRKRHAEYAAAARRRQEDQDRIWARAKRRNSFDDEAPHISRTVGCIHDGWWPKVQGRKACPRCSEVWTYLLECPECKMKACPKCQAEVRPRRRNPNRW</sequence>
<organism evidence="4 5">
    <name type="scientific">Xylaria bambusicola</name>
    <dbReference type="NCBI Taxonomy" id="326684"/>
    <lineage>
        <taxon>Eukaryota</taxon>
        <taxon>Fungi</taxon>
        <taxon>Dikarya</taxon>
        <taxon>Ascomycota</taxon>
        <taxon>Pezizomycotina</taxon>
        <taxon>Sordariomycetes</taxon>
        <taxon>Xylariomycetidae</taxon>
        <taxon>Xylariales</taxon>
        <taxon>Xylariaceae</taxon>
        <taxon>Xylaria</taxon>
    </lineage>
</organism>
<evidence type="ECO:0000313" key="5">
    <source>
        <dbReference type="Proteomes" id="UP001305414"/>
    </source>
</evidence>
<dbReference type="PROSITE" id="PS50076">
    <property type="entry name" value="DNAJ_2"/>
    <property type="match status" value="1"/>
</dbReference>
<comment type="caution">
    <text evidence="4">The sequence shown here is derived from an EMBL/GenBank/DDBJ whole genome shotgun (WGS) entry which is preliminary data.</text>
</comment>
<feature type="region of interest" description="Disordered" evidence="2">
    <location>
        <begin position="255"/>
        <end position="279"/>
    </location>
</feature>
<feature type="compositionally biased region" description="Pro residues" evidence="2">
    <location>
        <begin position="100"/>
        <end position="109"/>
    </location>
</feature>
<dbReference type="InterPro" id="IPR050817">
    <property type="entry name" value="DjlA_DnaK_co-chaperone"/>
</dbReference>
<feature type="domain" description="J" evidence="3">
    <location>
        <begin position="18"/>
        <end position="82"/>
    </location>
</feature>
<dbReference type="EMBL" id="JAWHQM010000036">
    <property type="protein sequence ID" value="KAK5633893.1"/>
    <property type="molecule type" value="Genomic_DNA"/>
</dbReference>
<dbReference type="Gene3D" id="1.10.287.110">
    <property type="entry name" value="DnaJ domain"/>
    <property type="match status" value="1"/>
</dbReference>
<name>A0AAN7ZC18_9PEZI</name>
<evidence type="ECO:0000313" key="4">
    <source>
        <dbReference type="EMBL" id="KAK5633893.1"/>
    </source>
</evidence>
<dbReference type="CDD" id="cd06257">
    <property type="entry name" value="DnaJ"/>
    <property type="match status" value="1"/>
</dbReference>
<dbReference type="PRINTS" id="PR00625">
    <property type="entry name" value="JDOMAIN"/>
</dbReference>
<dbReference type="PANTHER" id="PTHR24074">
    <property type="entry name" value="CO-CHAPERONE PROTEIN DJLA"/>
    <property type="match status" value="1"/>
</dbReference>
<proteinExistence type="predicted"/>
<keyword evidence="1" id="KW-0175">Coiled coil</keyword>
<accession>A0AAN7ZC18</accession>
<dbReference type="PROSITE" id="PS00636">
    <property type="entry name" value="DNAJ_1"/>
    <property type="match status" value="1"/>
</dbReference>
<dbReference type="SMART" id="SM00271">
    <property type="entry name" value="DnaJ"/>
    <property type="match status" value="1"/>
</dbReference>
<evidence type="ECO:0000256" key="2">
    <source>
        <dbReference type="SAM" id="MobiDB-lite"/>
    </source>
</evidence>
<dbReference type="AlphaFoldDB" id="A0AAN7ZC18"/>
<gene>
    <name evidence="4" type="ORF">RRF57_009607</name>
</gene>
<feature type="compositionally biased region" description="Basic and acidic residues" evidence="2">
    <location>
        <begin position="195"/>
        <end position="211"/>
    </location>
</feature>
<reference evidence="4 5" key="1">
    <citation type="submission" date="2023-10" db="EMBL/GenBank/DDBJ databases">
        <title>Draft genome sequence of Xylaria bambusicola isolate GMP-LS, the root and basal stem rot pathogen of sugarcane in Indonesia.</title>
        <authorList>
            <person name="Selvaraj P."/>
            <person name="Muralishankar V."/>
            <person name="Muruganantham S."/>
            <person name="Sp S."/>
            <person name="Haryani S."/>
            <person name="Lau K.J.X."/>
            <person name="Naqvi N.I."/>
        </authorList>
    </citation>
    <scope>NUCLEOTIDE SEQUENCE [LARGE SCALE GENOMIC DNA]</scope>
    <source>
        <strain evidence="4">GMP-LS</strain>
    </source>
</reference>
<feature type="region of interest" description="Disordered" evidence="2">
    <location>
        <begin position="188"/>
        <end position="211"/>
    </location>
</feature>
<keyword evidence="5" id="KW-1185">Reference proteome</keyword>
<dbReference type="InterPro" id="IPR036869">
    <property type="entry name" value="J_dom_sf"/>
</dbReference>
<feature type="coiled-coil region" evidence="1">
    <location>
        <begin position="133"/>
        <end position="160"/>
    </location>
</feature>
<dbReference type="Proteomes" id="UP001305414">
    <property type="component" value="Unassembled WGS sequence"/>
</dbReference>
<dbReference type="Pfam" id="PF00226">
    <property type="entry name" value="DnaJ"/>
    <property type="match status" value="1"/>
</dbReference>
<dbReference type="InterPro" id="IPR018253">
    <property type="entry name" value="DnaJ_domain_CS"/>
</dbReference>
<dbReference type="SUPFAM" id="SSF46565">
    <property type="entry name" value="Chaperone J-domain"/>
    <property type="match status" value="1"/>
</dbReference>
<evidence type="ECO:0000259" key="3">
    <source>
        <dbReference type="PROSITE" id="PS50076"/>
    </source>
</evidence>
<dbReference type="InterPro" id="IPR001623">
    <property type="entry name" value="DnaJ_domain"/>
</dbReference>
<evidence type="ECO:0000256" key="1">
    <source>
        <dbReference type="SAM" id="Coils"/>
    </source>
</evidence>